<organism evidence="1">
    <name type="scientific">Sesamum radiatum</name>
    <name type="common">Black benniseed</name>
    <dbReference type="NCBI Taxonomy" id="300843"/>
    <lineage>
        <taxon>Eukaryota</taxon>
        <taxon>Viridiplantae</taxon>
        <taxon>Streptophyta</taxon>
        <taxon>Embryophyta</taxon>
        <taxon>Tracheophyta</taxon>
        <taxon>Spermatophyta</taxon>
        <taxon>Magnoliopsida</taxon>
        <taxon>eudicotyledons</taxon>
        <taxon>Gunneridae</taxon>
        <taxon>Pentapetalae</taxon>
        <taxon>asterids</taxon>
        <taxon>lamiids</taxon>
        <taxon>Lamiales</taxon>
        <taxon>Pedaliaceae</taxon>
        <taxon>Sesamum</taxon>
    </lineage>
</organism>
<reference evidence="1" key="1">
    <citation type="submission" date="2020-06" db="EMBL/GenBank/DDBJ databases">
        <authorList>
            <person name="Li T."/>
            <person name="Hu X."/>
            <person name="Zhang T."/>
            <person name="Song X."/>
            <person name="Zhang H."/>
            <person name="Dai N."/>
            <person name="Sheng W."/>
            <person name="Hou X."/>
            <person name="Wei L."/>
        </authorList>
    </citation>
    <scope>NUCLEOTIDE SEQUENCE</scope>
    <source>
        <strain evidence="1">G02</strain>
        <tissue evidence="1">Leaf</tissue>
    </source>
</reference>
<reference evidence="1" key="2">
    <citation type="journal article" date="2024" name="Plant">
        <title>Genomic evolution and insights into agronomic trait innovations of Sesamum species.</title>
        <authorList>
            <person name="Miao H."/>
            <person name="Wang L."/>
            <person name="Qu L."/>
            <person name="Liu H."/>
            <person name="Sun Y."/>
            <person name="Le M."/>
            <person name="Wang Q."/>
            <person name="Wei S."/>
            <person name="Zheng Y."/>
            <person name="Lin W."/>
            <person name="Duan Y."/>
            <person name="Cao H."/>
            <person name="Xiong S."/>
            <person name="Wang X."/>
            <person name="Wei L."/>
            <person name="Li C."/>
            <person name="Ma Q."/>
            <person name="Ju M."/>
            <person name="Zhao R."/>
            <person name="Li G."/>
            <person name="Mu C."/>
            <person name="Tian Q."/>
            <person name="Mei H."/>
            <person name="Zhang T."/>
            <person name="Gao T."/>
            <person name="Zhang H."/>
        </authorList>
    </citation>
    <scope>NUCLEOTIDE SEQUENCE</scope>
    <source>
        <strain evidence="1">G02</strain>
    </source>
</reference>
<dbReference type="AlphaFoldDB" id="A0AAW2Q179"/>
<evidence type="ECO:0008006" key="2">
    <source>
        <dbReference type="Google" id="ProtNLM"/>
    </source>
</evidence>
<accession>A0AAW2Q179</accession>
<evidence type="ECO:0000313" key="1">
    <source>
        <dbReference type="EMBL" id="KAL0361480.1"/>
    </source>
</evidence>
<dbReference type="EMBL" id="JACGWJ010000016">
    <property type="protein sequence ID" value="KAL0361480.1"/>
    <property type="molecule type" value="Genomic_DNA"/>
</dbReference>
<name>A0AAW2Q179_SESRA</name>
<comment type="caution">
    <text evidence="1">The sequence shown here is derived from an EMBL/GenBank/DDBJ whole genome shotgun (WGS) entry which is preliminary data.</text>
</comment>
<proteinExistence type="predicted"/>
<gene>
    <name evidence="1" type="ORF">Sradi_3832500</name>
</gene>
<protein>
    <recommendedName>
        <fullName evidence="2">Secreted protein</fullName>
    </recommendedName>
</protein>
<sequence length="70" mass="6841">MGSSRGGASWVITILGASAAGFANLGDAIAAAPDKGVRGAPETTCRAWVVAVAGASPAFCLFGANCQVFP</sequence>